<feature type="chain" id="PRO_5040315191" evidence="1">
    <location>
        <begin position="25"/>
        <end position="105"/>
    </location>
</feature>
<sequence>WHGTCNTRIRILLLRVRLIKVVSNASCGQCDGEMDNHSPNGTIQVNEARQQQQQQHQATTTLDTTSFATTCIWFEHIGKDQATHRTHNDWYKLIRDPLVTHGIES</sequence>
<gene>
    <name evidence="2" type="ORF">RDWZM_008684</name>
</gene>
<feature type="signal peptide" evidence="1">
    <location>
        <begin position="1"/>
        <end position="24"/>
    </location>
</feature>
<dbReference type="EMBL" id="JAPWDV010000003">
    <property type="protein sequence ID" value="KAJ6217527.1"/>
    <property type="molecule type" value="Genomic_DNA"/>
</dbReference>
<keyword evidence="1" id="KW-0732">Signal</keyword>
<dbReference type="Proteomes" id="UP001142055">
    <property type="component" value="Chromosome 3"/>
</dbReference>
<keyword evidence="3" id="KW-1185">Reference proteome</keyword>
<protein>
    <submittedName>
        <fullName evidence="2">Uncharacterized protein</fullName>
    </submittedName>
</protein>
<feature type="non-terminal residue" evidence="2">
    <location>
        <position position="1"/>
    </location>
</feature>
<proteinExistence type="predicted"/>
<evidence type="ECO:0000313" key="2">
    <source>
        <dbReference type="EMBL" id="KAJ6217527.1"/>
    </source>
</evidence>
<evidence type="ECO:0000256" key="1">
    <source>
        <dbReference type="SAM" id="SignalP"/>
    </source>
</evidence>
<dbReference type="AlphaFoldDB" id="A0A9Q0M443"/>
<accession>A0A9Q0M443</accession>
<reference evidence="2" key="1">
    <citation type="submission" date="2022-12" db="EMBL/GenBank/DDBJ databases">
        <title>Genome assemblies of Blomia tropicalis.</title>
        <authorList>
            <person name="Cui Y."/>
        </authorList>
    </citation>
    <scope>NUCLEOTIDE SEQUENCE</scope>
    <source>
        <tissue evidence="2">Adult mites</tissue>
    </source>
</reference>
<organism evidence="2 3">
    <name type="scientific">Blomia tropicalis</name>
    <name type="common">Mite</name>
    <dbReference type="NCBI Taxonomy" id="40697"/>
    <lineage>
        <taxon>Eukaryota</taxon>
        <taxon>Metazoa</taxon>
        <taxon>Ecdysozoa</taxon>
        <taxon>Arthropoda</taxon>
        <taxon>Chelicerata</taxon>
        <taxon>Arachnida</taxon>
        <taxon>Acari</taxon>
        <taxon>Acariformes</taxon>
        <taxon>Sarcoptiformes</taxon>
        <taxon>Astigmata</taxon>
        <taxon>Glycyphagoidea</taxon>
        <taxon>Echimyopodidae</taxon>
        <taxon>Blomia</taxon>
    </lineage>
</organism>
<evidence type="ECO:0000313" key="3">
    <source>
        <dbReference type="Proteomes" id="UP001142055"/>
    </source>
</evidence>
<name>A0A9Q0M443_BLOTA</name>
<comment type="caution">
    <text evidence="2">The sequence shown here is derived from an EMBL/GenBank/DDBJ whole genome shotgun (WGS) entry which is preliminary data.</text>
</comment>